<organism evidence="1">
    <name type="scientific">uncultured Caudovirales phage</name>
    <dbReference type="NCBI Taxonomy" id="2100421"/>
    <lineage>
        <taxon>Viruses</taxon>
        <taxon>Duplodnaviria</taxon>
        <taxon>Heunggongvirae</taxon>
        <taxon>Uroviricota</taxon>
        <taxon>Caudoviricetes</taxon>
        <taxon>Peduoviridae</taxon>
        <taxon>Maltschvirus</taxon>
        <taxon>Maltschvirus maltsch</taxon>
    </lineage>
</organism>
<evidence type="ECO:0000313" key="1">
    <source>
        <dbReference type="EMBL" id="CAB4153202.1"/>
    </source>
</evidence>
<name>A0A6J5N3C9_9CAUD</name>
<reference evidence="1" key="1">
    <citation type="submission" date="2020-04" db="EMBL/GenBank/DDBJ databases">
        <authorList>
            <person name="Chiriac C."/>
            <person name="Salcher M."/>
            <person name="Ghai R."/>
            <person name="Kavagutti S V."/>
        </authorList>
    </citation>
    <scope>NUCLEOTIDE SEQUENCE</scope>
</reference>
<gene>
    <name evidence="1" type="ORF">UFOVP602_46</name>
</gene>
<sequence length="250" mass="25924">MTASTPPLWLTQFLTDSGGTAAGAKLYSYIAGTSTPAPLFSDPEGITALANPAIADAAGRLEYYLSDQIVYKLALKTSTGITIAEIPEVSGSAPADALSVISAGYRSQAVVSGSTPIIIERTLLTSVDTSQVIEANIQVPASTDIVSLGIVDRLISPGPETLFTIPLNSSGDSADVYLRIAVEHRLIGASRTCSYGVTLTGAGGYSVKSYASGLPWRSASGDIAIGLSTPAVTSIPVLIWCSTIREMRHD</sequence>
<accession>A0A6J5N3C9</accession>
<dbReference type="EMBL" id="LR796591">
    <property type="protein sequence ID" value="CAB4153202.1"/>
    <property type="molecule type" value="Genomic_DNA"/>
</dbReference>
<proteinExistence type="predicted"/>
<protein>
    <submittedName>
        <fullName evidence="1">Uncharacterized protein</fullName>
    </submittedName>
</protein>